<gene>
    <name evidence="23" type="ORF">CANARDRAFT_214451</name>
</gene>
<evidence type="ECO:0000256" key="2">
    <source>
        <dbReference type="ARBA" id="ARBA00001946"/>
    </source>
</evidence>
<accession>A0A1E4SVH6</accession>
<keyword evidence="11" id="KW-0460">Magnesium</keyword>
<keyword evidence="8 22" id="KW-0812">Transmembrane</keyword>
<evidence type="ECO:0000256" key="19">
    <source>
        <dbReference type="ARBA" id="ARBA00070582"/>
    </source>
</evidence>
<evidence type="ECO:0000256" key="20">
    <source>
        <dbReference type="PIRNR" id="PIRNR000848"/>
    </source>
</evidence>
<evidence type="ECO:0000313" key="23">
    <source>
        <dbReference type="EMBL" id="ODV83513.1"/>
    </source>
</evidence>
<dbReference type="InterPro" id="IPR048254">
    <property type="entry name" value="CDP_ALCOHOL_P_TRANSF_CS"/>
</dbReference>
<evidence type="ECO:0000256" key="9">
    <source>
        <dbReference type="ARBA" id="ARBA00022723"/>
    </source>
</evidence>
<dbReference type="GO" id="GO:0046872">
    <property type="term" value="F:metal ion binding"/>
    <property type="evidence" value="ECO:0007669"/>
    <property type="project" value="UniProtKB-KW"/>
</dbReference>
<dbReference type="GO" id="GO:0005794">
    <property type="term" value="C:Golgi apparatus"/>
    <property type="evidence" value="ECO:0007669"/>
    <property type="project" value="TreeGrafter"/>
</dbReference>
<evidence type="ECO:0000256" key="7">
    <source>
        <dbReference type="ARBA" id="ARBA00022679"/>
    </source>
</evidence>
<evidence type="ECO:0000256" key="15">
    <source>
        <dbReference type="ARBA" id="ARBA00023209"/>
    </source>
</evidence>
<keyword evidence="12 22" id="KW-1133">Transmembrane helix</keyword>
<evidence type="ECO:0000256" key="12">
    <source>
        <dbReference type="ARBA" id="ARBA00022989"/>
    </source>
</evidence>
<dbReference type="OrthoDB" id="10251079at2759"/>
<dbReference type="GO" id="GO:0006661">
    <property type="term" value="P:phosphatidylinositol biosynthetic process"/>
    <property type="evidence" value="ECO:0007669"/>
    <property type="project" value="UniProtKB-ARBA"/>
</dbReference>
<dbReference type="AlphaFoldDB" id="A0A1E4SVH6"/>
<dbReference type="GO" id="GO:0005789">
    <property type="term" value="C:endoplasmic reticulum membrane"/>
    <property type="evidence" value="ECO:0007669"/>
    <property type="project" value="UniProtKB-SubCell"/>
</dbReference>
<feature type="transmembrane region" description="Helical" evidence="22">
    <location>
        <begin position="180"/>
        <end position="199"/>
    </location>
</feature>
<comment type="subcellular location">
    <subcellularLocation>
        <location evidence="3">Endoplasmic reticulum membrane</location>
        <topology evidence="3">Multi-pass membrane protein</topology>
    </subcellularLocation>
</comment>
<dbReference type="FunFam" id="1.20.120.1760:FF:000021">
    <property type="entry name" value="CDP-diacylglycerol--inositol 3-phosphatidyltransferase"/>
    <property type="match status" value="1"/>
</dbReference>
<evidence type="ECO:0000256" key="11">
    <source>
        <dbReference type="ARBA" id="ARBA00022842"/>
    </source>
</evidence>
<dbReference type="PROSITE" id="PS00379">
    <property type="entry name" value="CDP_ALCOHOL_P_TRANSF"/>
    <property type="match status" value="1"/>
</dbReference>
<feature type="transmembrane region" description="Helical" evidence="22">
    <location>
        <begin position="21"/>
        <end position="40"/>
    </location>
</feature>
<dbReference type="STRING" id="983967.A0A1E4SVH6"/>
<evidence type="ECO:0000256" key="17">
    <source>
        <dbReference type="ARBA" id="ARBA00023264"/>
    </source>
</evidence>
<evidence type="ECO:0000256" key="1">
    <source>
        <dbReference type="ARBA" id="ARBA00001936"/>
    </source>
</evidence>
<reference evidence="24" key="1">
    <citation type="submission" date="2016-04" db="EMBL/GenBank/DDBJ databases">
        <title>Comparative genomics of biotechnologically important yeasts.</title>
        <authorList>
            <consortium name="DOE Joint Genome Institute"/>
            <person name="Riley R."/>
            <person name="Haridas S."/>
            <person name="Wolfe K.H."/>
            <person name="Lopes M.R."/>
            <person name="Hittinger C.T."/>
            <person name="Goker M."/>
            <person name="Salamov A."/>
            <person name="Wisecaver J."/>
            <person name="Long T.M."/>
            <person name="Aerts A.L."/>
            <person name="Barry K."/>
            <person name="Choi C."/>
            <person name="Clum A."/>
            <person name="Coughlan A.Y."/>
            <person name="Deshpande S."/>
            <person name="Douglass A.P."/>
            <person name="Hanson S.J."/>
            <person name="Klenk H.-P."/>
            <person name="Labutti K."/>
            <person name="Lapidus A."/>
            <person name="Lindquist E."/>
            <person name="Lipzen A."/>
            <person name="Meier-Kolthoff J.P."/>
            <person name="Ohm R.A."/>
            <person name="Otillar R.P."/>
            <person name="Pangilinan J."/>
            <person name="Peng Y."/>
            <person name="Rokas A."/>
            <person name="Rosa C.A."/>
            <person name="Scheuner C."/>
            <person name="Sibirny A.A."/>
            <person name="Slot J.C."/>
            <person name="Stielow J.B."/>
            <person name="Sun H."/>
            <person name="Kurtzman C.P."/>
            <person name="Blackwell M."/>
            <person name="Grigoriev I.V."/>
            <person name="Jeffries T.W."/>
        </authorList>
    </citation>
    <scope>NUCLEOTIDE SEQUENCE [LARGE SCALE GENOMIC DNA]</scope>
    <source>
        <strain evidence="24">NRRL YB-2248</strain>
    </source>
</reference>
<evidence type="ECO:0000256" key="16">
    <source>
        <dbReference type="ARBA" id="ARBA00023211"/>
    </source>
</evidence>
<evidence type="ECO:0000256" key="18">
    <source>
        <dbReference type="ARBA" id="ARBA00050166"/>
    </source>
</evidence>
<keyword evidence="6 20" id="KW-0444">Lipid biosynthesis</keyword>
<dbReference type="InterPro" id="IPR014387">
    <property type="entry name" value="CDP_diag_ino_3_P_euk"/>
</dbReference>
<dbReference type="PIRSF" id="PIRSF000848">
    <property type="entry name" value="CDP_diag_ino_3_P"/>
    <property type="match status" value="1"/>
</dbReference>
<keyword evidence="7 20" id="KW-0808">Transferase</keyword>
<evidence type="ECO:0000256" key="22">
    <source>
        <dbReference type="SAM" id="Phobius"/>
    </source>
</evidence>
<dbReference type="GO" id="GO:0003881">
    <property type="term" value="F:CDP-diacylglycerol-inositol 3-phosphatidyltransferase activity"/>
    <property type="evidence" value="ECO:0007669"/>
    <property type="project" value="UniProtKB-UniRule"/>
</dbReference>
<sequence>MSSTLTSIPQKPIKASTIFTFIPNLIGYSRVFTLIASFFTMKTHPIFTMGVLYSTSCLLDAFDGYAARTFNQSTKFGAVLDMVTDRCSTSSLIVFLAVLYPNWFIFWQLMISLDLASHYMHMYASLVSGSTSHKSLKKDTNVLLRLYYENRTVLFFVCALNELFYMALYLDHYNFSKLPIINISIPRILVFISLPIWFFKQFMNVIQLINASNILAEVDATSYNERNKLN</sequence>
<evidence type="ECO:0000256" key="21">
    <source>
        <dbReference type="RuleBase" id="RU003750"/>
    </source>
</evidence>
<keyword evidence="10" id="KW-0256">Endoplasmic reticulum</keyword>
<keyword evidence="16" id="KW-0464">Manganese</keyword>
<keyword evidence="14 20" id="KW-0472">Membrane</keyword>
<comment type="catalytic activity">
    <reaction evidence="18 20">
        <text>a CDP-1,2-diacyl-sn-glycerol + myo-inositol = a 1,2-diacyl-sn-glycero-3-phospho-(1D-myo-inositol) + CMP + H(+)</text>
        <dbReference type="Rhea" id="RHEA:11580"/>
        <dbReference type="ChEBI" id="CHEBI:15378"/>
        <dbReference type="ChEBI" id="CHEBI:17268"/>
        <dbReference type="ChEBI" id="CHEBI:57880"/>
        <dbReference type="ChEBI" id="CHEBI:58332"/>
        <dbReference type="ChEBI" id="CHEBI:60377"/>
        <dbReference type="EC" id="2.7.8.11"/>
    </reaction>
</comment>
<proteinExistence type="inferred from homology"/>
<dbReference type="EMBL" id="KV453863">
    <property type="protein sequence ID" value="ODV83513.1"/>
    <property type="molecule type" value="Genomic_DNA"/>
</dbReference>
<dbReference type="InterPro" id="IPR043130">
    <property type="entry name" value="CDP-OH_PTrfase_TM_dom"/>
</dbReference>
<dbReference type="Proteomes" id="UP000094801">
    <property type="component" value="Unassembled WGS sequence"/>
</dbReference>
<feature type="transmembrane region" description="Helical" evidence="22">
    <location>
        <begin position="148"/>
        <end position="168"/>
    </location>
</feature>
<keyword evidence="9" id="KW-0479">Metal-binding</keyword>
<evidence type="ECO:0000256" key="10">
    <source>
        <dbReference type="ARBA" id="ARBA00022824"/>
    </source>
</evidence>
<comment type="cofactor">
    <cofactor evidence="1">
        <name>Mn(2+)</name>
        <dbReference type="ChEBI" id="CHEBI:29035"/>
    </cofactor>
</comment>
<evidence type="ECO:0000256" key="5">
    <source>
        <dbReference type="ARBA" id="ARBA00013212"/>
    </source>
</evidence>
<evidence type="ECO:0000256" key="3">
    <source>
        <dbReference type="ARBA" id="ARBA00004477"/>
    </source>
</evidence>
<dbReference type="Gene3D" id="1.20.120.1760">
    <property type="match status" value="1"/>
</dbReference>
<name>A0A1E4SVH6_9ASCO</name>
<comment type="similarity">
    <text evidence="4 20 21">Belongs to the CDP-alcohol phosphatidyltransferase class-I family.</text>
</comment>
<keyword evidence="17 20" id="KW-1208">Phospholipid metabolism</keyword>
<dbReference type="InterPro" id="IPR000462">
    <property type="entry name" value="CDP-OH_P_trans"/>
</dbReference>
<evidence type="ECO:0000256" key="14">
    <source>
        <dbReference type="ARBA" id="ARBA00023136"/>
    </source>
</evidence>
<dbReference type="PANTHER" id="PTHR15362:SF4">
    <property type="entry name" value="CDP-DIACYLGLYCEROL--INOSITOL 3-PHOSPHATIDYLTRANSFERASE"/>
    <property type="match status" value="1"/>
</dbReference>
<keyword evidence="13 20" id="KW-0443">Lipid metabolism</keyword>
<dbReference type="PANTHER" id="PTHR15362">
    <property type="entry name" value="PHOSPHATIDYLINOSITOL SYNTHASE"/>
    <property type="match status" value="1"/>
</dbReference>
<evidence type="ECO:0000256" key="6">
    <source>
        <dbReference type="ARBA" id="ARBA00022516"/>
    </source>
</evidence>
<keyword evidence="24" id="KW-1185">Reference proteome</keyword>
<dbReference type="EC" id="2.7.8.11" evidence="5 20"/>
<evidence type="ECO:0000256" key="8">
    <source>
        <dbReference type="ARBA" id="ARBA00022692"/>
    </source>
</evidence>
<comment type="cofactor">
    <cofactor evidence="2">
        <name>Mg(2+)</name>
        <dbReference type="ChEBI" id="CHEBI:18420"/>
    </cofactor>
</comment>
<keyword evidence="15 20" id="KW-0594">Phospholipid biosynthesis</keyword>
<dbReference type="Pfam" id="PF01066">
    <property type="entry name" value="CDP-OH_P_transf"/>
    <property type="match status" value="1"/>
</dbReference>
<evidence type="ECO:0000256" key="13">
    <source>
        <dbReference type="ARBA" id="ARBA00023098"/>
    </source>
</evidence>
<evidence type="ECO:0000313" key="24">
    <source>
        <dbReference type="Proteomes" id="UP000094801"/>
    </source>
</evidence>
<organism evidence="23 24">
    <name type="scientific">[Candida] arabinofermentans NRRL YB-2248</name>
    <dbReference type="NCBI Taxonomy" id="983967"/>
    <lineage>
        <taxon>Eukaryota</taxon>
        <taxon>Fungi</taxon>
        <taxon>Dikarya</taxon>
        <taxon>Ascomycota</taxon>
        <taxon>Saccharomycotina</taxon>
        <taxon>Pichiomycetes</taxon>
        <taxon>Pichiales</taxon>
        <taxon>Pichiaceae</taxon>
        <taxon>Ogataea</taxon>
        <taxon>Ogataea/Candida clade</taxon>
    </lineage>
</organism>
<evidence type="ECO:0000256" key="4">
    <source>
        <dbReference type="ARBA" id="ARBA00010441"/>
    </source>
</evidence>
<protein>
    <recommendedName>
        <fullName evidence="19 20">CDP-diacylglycerol--inositol 3-phosphatidyltransferase</fullName>
        <ecNumber evidence="5 20">2.7.8.11</ecNumber>
    </recommendedName>
</protein>